<proteinExistence type="predicted"/>
<dbReference type="SUPFAM" id="SSF53335">
    <property type="entry name" value="S-adenosyl-L-methionine-dependent methyltransferases"/>
    <property type="match status" value="1"/>
</dbReference>
<dbReference type="InterPro" id="IPR029063">
    <property type="entry name" value="SAM-dependent_MTases_sf"/>
</dbReference>
<feature type="compositionally biased region" description="Pro residues" evidence="5">
    <location>
        <begin position="373"/>
        <end position="384"/>
    </location>
</feature>
<evidence type="ECO:0000313" key="7">
    <source>
        <dbReference type="EMBL" id="SDI31187.1"/>
    </source>
</evidence>
<dbReference type="PANTHER" id="PTHR24422">
    <property type="entry name" value="CHEMOTAXIS PROTEIN METHYLTRANSFERASE"/>
    <property type="match status" value="1"/>
</dbReference>
<dbReference type="SMART" id="SM00028">
    <property type="entry name" value="TPR"/>
    <property type="match status" value="1"/>
</dbReference>
<dbReference type="InterPro" id="IPR019734">
    <property type="entry name" value="TPR_rpt"/>
</dbReference>
<organism evidence="7 8">
    <name type="scientific">Paraburkholderia phenazinium</name>
    <dbReference type="NCBI Taxonomy" id="60549"/>
    <lineage>
        <taxon>Bacteria</taxon>
        <taxon>Pseudomonadati</taxon>
        <taxon>Pseudomonadota</taxon>
        <taxon>Betaproteobacteria</taxon>
        <taxon>Burkholderiales</taxon>
        <taxon>Burkholderiaceae</taxon>
        <taxon>Paraburkholderia</taxon>
    </lineage>
</organism>
<dbReference type="Gene3D" id="3.40.50.150">
    <property type="entry name" value="Vaccinia Virus protein VP39"/>
    <property type="match status" value="1"/>
</dbReference>
<feature type="domain" description="CheR-type methyltransferase" evidence="6">
    <location>
        <begin position="36"/>
        <end position="281"/>
    </location>
</feature>
<dbReference type="InterPro" id="IPR000780">
    <property type="entry name" value="CheR_MeTrfase"/>
</dbReference>
<evidence type="ECO:0000259" key="6">
    <source>
        <dbReference type="PROSITE" id="PS50123"/>
    </source>
</evidence>
<feature type="compositionally biased region" description="Low complexity" evidence="5">
    <location>
        <begin position="497"/>
        <end position="513"/>
    </location>
</feature>
<evidence type="ECO:0000256" key="4">
    <source>
        <dbReference type="PROSITE-ProRule" id="PRU00339"/>
    </source>
</evidence>
<dbReference type="Pfam" id="PF01739">
    <property type="entry name" value="CheR"/>
    <property type="match status" value="1"/>
</dbReference>
<evidence type="ECO:0000313" key="8">
    <source>
        <dbReference type="Proteomes" id="UP000199706"/>
    </source>
</evidence>
<dbReference type="SUPFAM" id="SSF48452">
    <property type="entry name" value="TPR-like"/>
    <property type="match status" value="1"/>
</dbReference>
<evidence type="ECO:0000256" key="2">
    <source>
        <dbReference type="ARBA" id="ARBA00022679"/>
    </source>
</evidence>
<keyword evidence="2 7" id="KW-0808">Transferase</keyword>
<dbReference type="PANTHER" id="PTHR24422:SF19">
    <property type="entry name" value="CHEMOTAXIS PROTEIN METHYLTRANSFERASE"/>
    <property type="match status" value="1"/>
</dbReference>
<dbReference type="AlphaFoldDB" id="A0A1G8JJH8"/>
<dbReference type="GO" id="GO:0008757">
    <property type="term" value="F:S-adenosylmethionine-dependent methyltransferase activity"/>
    <property type="evidence" value="ECO:0007669"/>
    <property type="project" value="InterPro"/>
</dbReference>
<name>A0A1G8JJH8_9BURK</name>
<dbReference type="EMBL" id="FNCJ01000020">
    <property type="protein sequence ID" value="SDI31187.1"/>
    <property type="molecule type" value="Genomic_DNA"/>
</dbReference>
<feature type="region of interest" description="Disordered" evidence="5">
    <location>
        <begin position="372"/>
        <end position="394"/>
    </location>
</feature>
<keyword evidence="3" id="KW-0949">S-adenosyl-L-methionine</keyword>
<dbReference type="PROSITE" id="PS50005">
    <property type="entry name" value="TPR"/>
    <property type="match status" value="1"/>
</dbReference>
<dbReference type="GO" id="GO:0032259">
    <property type="term" value="P:methylation"/>
    <property type="evidence" value="ECO:0007669"/>
    <property type="project" value="UniProtKB-KW"/>
</dbReference>
<keyword evidence="1 7" id="KW-0489">Methyltransferase</keyword>
<dbReference type="Gene3D" id="1.25.40.10">
    <property type="entry name" value="Tetratricopeptide repeat domain"/>
    <property type="match status" value="1"/>
</dbReference>
<dbReference type="Proteomes" id="UP000199706">
    <property type="component" value="Unassembled WGS sequence"/>
</dbReference>
<gene>
    <name evidence="7" type="ORF">SAMN05216466_120121</name>
</gene>
<reference evidence="7 8" key="1">
    <citation type="submission" date="2016-10" db="EMBL/GenBank/DDBJ databases">
        <authorList>
            <person name="de Groot N.N."/>
        </authorList>
    </citation>
    <scope>NUCLEOTIDE SEQUENCE [LARGE SCALE GENOMIC DNA]</scope>
    <source>
        <strain evidence="7 8">LMG 2247</strain>
    </source>
</reference>
<keyword evidence="4" id="KW-0802">TPR repeat</keyword>
<evidence type="ECO:0000256" key="3">
    <source>
        <dbReference type="ARBA" id="ARBA00022691"/>
    </source>
</evidence>
<dbReference type="CDD" id="cd02440">
    <property type="entry name" value="AdoMet_MTases"/>
    <property type="match status" value="1"/>
</dbReference>
<dbReference type="InterPro" id="IPR022642">
    <property type="entry name" value="CheR_C"/>
</dbReference>
<dbReference type="InterPro" id="IPR011990">
    <property type="entry name" value="TPR-like_helical_dom_sf"/>
</dbReference>
<feature type="repeat" description="TPR" evidence="4">
    <location>
        <begin position="439"/>
        <end position="472"/>
    </location>
</feature>
<sequence>MTSDLTVPLNYDPSDFLNHDLHNKLTRPMNATDPCFEAWLSQETGIDASSLGINALERAVLERVRATQSAASAESVTGLADGAVHAYWQLLNSSPDERLALVEVLVVPETWFFRDREAFVALARLANEKLVRDPSRVVRVLSVPCSSGEEPYSVAMALLDAGIAAERFTIDALDISARAIELAQQGVYGRNSFRGGEYAFRDRHFSRTDAGWVLNERIQQTVRFAQANLFEPSPTGGARYDFIFCRNVLIYFHRDAQDRAIHLLDARLADDGTIFVGPAETGLMMRHTLSSARIPLAFAFQRTPPEEAAQWRFTLFGKAANAGVAAGYAAVAAPHGLAGAPGTDGMSKTPTLPFTQAASAFVPASAPASAPAFSPPALKPPPAAPRKAKPASALGHATPALSATPGVSLAEARQLADAGQFDKAERVAHEFVIVHGPHADAFYLLGLIADAQGHAADASDYYRKALYLEPAHYEALTHLAALLDVTGDSAGAQQLMRRAQRAAAKAAPPGDAPLNSPRGAHGSRRH</sequence>
<evidence type="ECO:0000256" key="1">
    <source>
        <dbReference type="ARBA" id="ARBA00022603"/>
    </source>
</evidence>
<accession>A0A1G8JJH8</accession>
<dbReference type="PRINTS" id="PR00996">
    <property type="entry name" value="CHERMTFRASE"/>
</dbReference>
<dbReference type="SMART" id="SM00138">
    <property type="entry name" value="MeTrc"/>
    <property type="match status" value="1"/>
</dbReference>
<feature type="region of interest" description="Disordered" evidence="5">
    <location>
        <begin position="497"/>
        <end position="526"/>
    </location>
</feature>
<dbReference type="InterPro" id="IPR050903">
    <property type="entry name" value="Bact_Chemotaxis_MeTrfase"/>
</dbReference>
<protein>
    <submittedName>
        <fullName evidence="7">MCP methyltransferase, CheR-type</fullName>
    </submittedName>
</protein>
<evidence type="ECO:0000256" key="5">
    <source>
        <dbReference type="SAM" id="MobiDB-lite"/>
    </source>
</evidence>
<dbReference type="PROSITE" id="PS50123">
    <property type="entry name" value="CHER"/>
    <property type="match status" value="1"/>
</dbReference>